<comment type="caution">
    <text evidence="2">The sequence shown here is derived from an EMBL/GenBank/DDBJ whole genome shotgun (WGS) entry which is preliminary data.</text>
</comment>
<name>A0A6I3S2L8_9BURK</name>
<dbReference type="InterPro" id="IPR003779">
    <property type="entry name" value="CMD-like"/>
</dbReference>
<dbReference type="InterPro" id="IPR052512">
    <property type="entry name" value="4CMD/NDH-1_regulator"/>
</dbReference>
<dbReference type="AlphaFoldDB" id="A0A6I3S2L8"/>
<reference evidence="2 3" key="1">
    <citation type="journal article" date="2019" name="Nat. Med.">
        <title>A library of human gut bacterial isolates paired with longitudinal multiomics data enables mechanistic microbiome research.</title>
        <authorList>
            <person name="Poyet M."/>
            <person name="Groussin M."/>
            <person name="Gibbons S.M."/>
            <person name="Avila-Pacheco J."/>
            <person name="Jiang X."/>
            <person name="Kearney S.M."/>
            <person name="Perrotta A.R."/>
            <person name="Berdy B."/>
            <person name="Zhao S."/>
            <person name="Lieberman T.D."/>
            <person name="Swanson P.K."/>
            <person name="Smith M."/>
            <person name="Roesemann S."/>
            <person name="Alexander J.E."/>
            <person name="Rich S.A."/>
            <person name="Livny J."/>
            <person name="Vlamakis H."/>
            <person name="Clish C."/>
            <person name="Bullock K."/>
            <person name="Deik A."/>
            <person name="Scott J."/>
            <person name="Pierce K.A."/>
            <person name="Xavier R.J."/>
            <person name="Alm E.J."/>
        </authorList>
    </citation>
    <scope>NUCLEOTIDE SEQUENCE [LARGE SCALE GENOMIC DNA]</scope>
    <source>
        <strain evidence="2 3">BIOML-A2</strain>
    </source>
</reference>
<evidence type="ECO:0000259" key="1">
    <source>
        <dbReference type="Pfam" id="PF02627"/>
    </source>
</evidence>
<dbReference type="Gene3D" id="1.20.1290.10">
    <property type="entry name" value="AhpD-like"/>
    <property type="match status" value="1"/>
</dbReference>
<feature type="domain" description="Carboxymuconolactone decarboxylase-like" evidence="1">
    <location>
        <begin position="34"/>
        <end position="113"/>
    </location>
</feature>
<protein>
    <submittedName>
        <fullName evidence="2">4-carboxymuconolactone decarboxylase</fullName>
    </submittedName>
</protein>
<dbReference type="PANTHER" id="PTHR33570:SF2">
    <property type="entry name" value="CARBOXYMUCONOLACTONE DECARBOXYLASE-LIKE DOMAIN-CONTAINING PROTEIN"/>
    <property type="match status" value="1"/>
</dbReference>
<dbReference type="Proteomes" id="UP000462362">
    <property type="component" value="Unassembled WGS sequence"/>
</dbReference>
<gene>
    <name evidence="2" type="ORF">GMD42_00280</name>
</gene>
<feature type="domain" description="Carboxymuconolactone decarboxylase-like" evidence="1">
    <location>
        <begin position="174"/>
        <end position="251"/>
    </location>
</feature>
<dbReference type="SUPFAM" id="SSF69118">
    <property type="entry name" value="AhpD-like"/>
    <property type="match status" value="1"/>
</dbReference>
<evidence type="ECO:0000313" key="2">
    <source>
        <dbReference type="EMBL" id="MTU42086.1"/>
    </source>
</evidence>
<dbReference type="InterPro" id="IPR029032">
    <property type="entry name" value="AhpD-like"/>
</dbReference>
<dbReference type="PANTHER" id="PTHR33570">
    <property type="entry name" value="4-CARBOXYMUCONOLACTONE DECARBOXYLASE FAMILY PROTEIN"/>
    <property type="match status" value="1"/>
</dbReference>
<organism evidence="2 3">
    <name type="scientific">Parasutterella excrementihominis</name>
    <dbReference type="NCBI Taxonomy" id="487175"/>
    <lineage>
        <taxon>Bacteria</taxon>
        <taxon>Pseudomonadati</taxon>
        <taxon>Pseudomonadota</taxon>
        <taxon>Betaproteobacteria</taxon>
        <taxon>Burkholderiales</taxon>
        <taxon>Sutterellaceae</taxon>
        <taxon>Parasutterella</taxon>
    </lineage>
</organism>
<dbReference type="GO" id="GO:0051920">
    <property type="term" value="F:peroxiredoxin activity"/>
    <property type="evidence" value="ECO:0007669"/>
    <property type="project" value="InterPro"/>
</dbReference>
<proteinExistence type="predicted"/>
<accession>A0A6I3S2L8</accession>
<evidence type="ECO:0000313" key="3">
    <source>
        <dbReference type="Proteomes" id="UP000462362"/>
    </source>
</evidence>
<dbReference type="EMBL" id="WNCL01000001">
    <property type="protein sequence ID" value="MTU42086.1"/>
    <property type="molecule type" value="Genomic_DNA"/>
</dbReference>
<dbReference type="Pfam" id="PF02627">
    <property type="entry name" value="CMD"/>
    <property type="match status" value="2"/>
</dbReference>
<sequence length="255" mass="26990">MVLNRRKVLLSATVGAAGAVMTNTVSAKERNLDPDMDAIVARMMNVTKRGTTLATNQKYFVLLATCAAQGLSEEAEGVTAAALKAAVEPIAIKEAVYQTAPYVGIGRVKEALEGVNKALKEAGVRLPLASQTAVNDQNRLAKGIEVQTAIFGDAITQMHKNTTEPMKPLMINDLSGYCFGDFYTRTGMSVKDRELVVFAAIAALGGCEAQLKAHADANLKEGATKQNLIDALQVAVPLNGFPRTLNAVTVVNSIA</sequence>